<dbReference type="GO" id="GO:0016787">
    <property type="term" value="F:hydrolase activity"/>
    <property type="evidence" value="ECO:0007669"/>
    <property type="project" value="UniProtKB-KW"/>
</dbReference>
<sequence>MIKSKLKIENIPAILWGKKSDKLFVAVHGNMSNKEDDAITIFAEEAIAIGYQVLSFDLPEYGDRKNEAYACKVQNCVKDLNTIMNYAQSLSNNISVFACSIGAYFTLLAYKDEIIKQCLFLSPVVNMERIINNMMTWFNVSENRLKSEKEISTPIGQTLYWDYYCYVKEHPIAAWNKPTSILYGSEDNLCEFDVVASFVKCFNCNLQVMEQGEHYFHTEEQLQFLRQWIKKYIQG</sequence>
<dbReference type="Gene3D" id="3.40.50.1820">
    <property type="entry name" value="alpha/beta hydrolase"/>
    <property type="match status" value="1"/>
</dbReference>
<name>A0A1A6AZK2_9CLOT</name>
<protein>
    <submittedName>
        <fullName evidence="1">Alpha/beta hydrolase family protein</fullName>
    </submittedName>
</protein>
<keyword evidence="1" id="KW-0378">Hydrolase</keyword>
<comment type="caution">
    <text evidence="1">The sequence shown here is derived from an EMBL/GenBank/DDBJ whole genome shotgun (WGS) entry which is preliminary data.</text>
</comment>
<dbReference type="Proteomes" id="UP000093954">
    <property type="component" value="Unassembled WGS sequence"/>
</dbReference>
<reference evidence="1 2" key="1">
    <citation type="journal article" date="2012" name="Front. Microbiol.">
        <title>Draft Genome Sequence of the Virulent Strain 01-B526 of the Fish Pathogen Aeromonas salmonicida.</title>
        <authorList>
            <person name="Charette S.J."/>
            <person name="Brochu F."/>
            <person name="Boyle B."/>
            <person name="Filion G."/>
            <person name="Tanaka K.H."/>
            <person name="Derome N."/>
        </authorList>
    </citation>
    <scope>NUCLEOTIDE SEQUENCE [LARGE SCALE GENOMIC DNA]</scope>
    <source>
        <strain evidence="1 2">P11</strain>
    </source>
</reference>
<dbReference type="AlphaFoldDB" id="A0A1A6AZK2"/>
<dbReference type="EMBL" id="LROS01000009">
    <property type="protein sequence ID" value="OBR95482.1"/>
    <property type="molecule type" value="Genomic_DNA"/>
</dbReference>
<organism evidence="1 2">
    <name type="scientific">Clostridium ragsdalei P11</name>
    <dbReference type="NCBI Taxonomy" id="1353534"/>
    <lineage>
        <taxon>Bacteria</taxon>
        <taxon>Bacillati</taxon>
        <taxon>Bacillota</taxon>
        <taxon>Clostridia</taxon>
        <taxon>Eubacteriales</taxon>
        <taxon>Clostridiaceae</taxon>
        <taxon>Clostridium</taxon>
    </lineage>
</organism>
<dbReference type="InterPro" id="IPR029058">
    <property type="entry name" value="AB_hydrolase_fold"/>
</dbReference>
<gene>
    <name evidence="1" type="ORF">CLRAG_08740</name>
</gene>
<accession>A0A1A6AZK2</accession>
<dbReference type="SUPFAM" id="SSF53474">
    <property type="entry name" value="alpha/beta-Hydrolases"/>
    <property type="match status" value="1"/>
</dbReference>
<dbReference type="PATRIC" id="fig|1353534.3.peg.886"/>
<keyword evidence="2" id="KW-1185">Reference proteome</keyword>
<proteinExistence type="predicted"/>
<evidence type="ECO:0000313" key="1">
    <source>
        <dbReference type="EMBL" id="OBR95482.1"/>
    </source>
</evidence>
<evidence type="ECO:0000313" key="2">
    <source>
        <dbReference type="Proteomes" id="UP000093954"/>
    </source>
</evidence>
<dbReference type="RefSeq" id="WP_065077253.1">
    <property type="nucleotide sequence ID" value="NZ_LROS01000009.1"/>
</dbReference>